<dbReference type="EMBL" id="JAODAN010000002">
    <property type="protein sequence ID" value="KAK1926837.1"/>
    <property type="molecule type" value="Genomic_DNA"/>
</dbReference>
<evidence type="ECO:0000256" key="1">
    <source>
        <dbReference type="SAM" id="MobiDB-lite"/>
    </source>
</evidence>
<feature type="compositionally biased region" description="Pro residues" evidence="1">
    <location>
        <begin position="231"/>
        <end position="240"/>
    </location>
</feature>
<reference evidence="3" key="1">
    <citation type="submission" date="2023-02" db="EMBL/GenBank/DDBJ databases">
        <title>Identification and recombinant expression of a fungal hydrolase from Papiliotrema laurentii that hydrolyzes apple cutin and clears colloidal polyester polyurethane.</title>
        <authorList>
            <consortium name="DOE Joint Genome Institute"/>
            <person name="Roman V.A."/>
            <person name="Bojanowski C."/>
            <person name="Crable B.R."/>
            <person name="Wagner D.N."/>
            <person name="Hung C.S."/>
            <person name="Nadeau L.J."/>
            <person name="Schratz L."/>
            <person name="Haridas S."/>
            <person name="Pangilinan J."/>
            <person name="Lipzen A."/>
            <person name="Na H."/>
            <person name="Yan M."/>
            <person name="Ng V."/>
            <person name="Grigoriev I.V."/>
            <person name="Spatafora J.W."/>
            <person name="Barlow D."/>
            <person name="Biffinger J."/>
            <person name="Kelley-Loughnane N."/>
            <person name="Varaljay V.A."/>
            <person name="Crookes-Goodson W.J."/>
        </authorList>
    </citation>
    <scope>NUCLEOTIDE SEQUENCE</scope>
    <source>
        <strain evidence="3">5307AH</strain>
    </source>
</reference>
<organism evidence="3 4">
    <name type="scientific">Papiliotrema laurentii</name>
    <name type="common">Cryptococcus laurentii</name>
    <dbReference type="NCBI Taxonomy" id="5418"/>
    <lineage>
        <taxon>Eukaryota</taxon>
        <taxon>Fungi</taxon>
        <taxon>Dikarya</taxon>
        <taxon>Basidiomycota</taxon>
        <taxon>Agaricomycotina</taxon>
        <taxon>Tremellomycetes</taxon>
        <taxon>Tremellales</taxon>
        <taxon>Rhynchogastremaceae</taxon>
        <taxon>Papiliotrema</taxon>
    </lineage>
</organism>
<feature type="transmembrane region" description="Helical" evidence="2">
    <location>
        <begin position="12"/>
        <end position="33"/>
    </location>
</feature>
<keyword evidence="4" id="KW-1185">Reference proteome</keyword>
<dbReference type="Proteomes" id="UP001182556">
    <property type="component" value="Unassembled WGS sequence"/>
</dbReference>
<keyword evidence="2" id="KW-1133">Transmembrane helix</keyword>
<feature type="region of interest" description="Disordered" evidence="1">
    <location>
        <begin position="193"/>
        <end position="248"/>
    </location>
</feature>
<name>A0AAD9FV75_PAPLA</name>
<evidence type="ECO:0000313" key="4">
    <source>
        <dbReference type="Proteomes" id="UP001182556"/>
    </source>
</evidence>
<protein>
    <submittedName>
        <fullName evidence="3">Uncharacterized protein</fullName>
    </submittedName>
</protein>
<comment type="caution">
    <text evidence="3">The sequence shown here is derived from an EMBL/GenBank/DDBJ whole genome shotgun (WGS) entry which is preliminary data.</text>
</comment>
<keyword evidence="2" id="KW-0812">Transmembrane</keyword>
<accession>A0AAD9FV75</accession>
<sequence length="248" mass="27064">MIAWKSKTVKEYVYNGLLHSVGFYIASAGFMLLLKFTGKATHGSFWRQTLFVLLLALELSLVLSPTPASDTLPFLPMLSSLAPRGLTNTPQFIWIRRLHRLWASLSIGISQLAGVWAEPNQSLKEEEVWHRIDTLATGIVSEAASQFHNEVAPLLTASSDPIAAQYAMLAGIEQLMVDATVSSHPAVRPAWKNALSKSRARHPGPAHPHAQRPPPSRLSMAHTLQLATHTPLPPSPPASPRPGSMVVE</sequence>
<keyword evidence="2" id="KW-0472">Membrane</keyword>
<evidence type="ECO:0000256" key="2">
    <source>
        <dbReference type="SAM" id="Phobius"/>
    </source>
</evidence>
<evidence type="ECO:0000313" key="3">
    <source>
        <dbReference type="EMBL" id="KAK1926837.1"/>
    </source>
</evidence>
<gene>
    <name evidence="3" type="ORF">DB88DRAFT_471319</name>
</gene>
<proteinExistence type="predicted"/>
<dbReference type="AlphaFoldDB" id="A0AAD9FV75"/>